<evidence type="ECO:0000256" key="1">
    <source>
        <dbReference type="ARBA" id="ARBA00022723"/>
    </source>
</evidence>
<dbReference type="GO" id="GO:0006511">
    <property type="term" value="P:ubiquitin-dependent protein catabolic process"/>
    <property type="evidence" value="ECO:0007669"/>
    <property type="project" value="TreeGrafter"/>
</dbReference>
<dbReference type="SUPFAM" id="SSF57850">
    <property type="entry name" value="RING/U-box"/>
    <property type="match status" value="1"/>
</dbReference>
<evidence type="ECO:0000313" key="6">
    <source>
        <dbReference type="EMBL" id="CAA7028689.1"/>
    </source>
</evidence>
<organism evidence="6 7">
    <name type="scientific">Microthlaspi erraticum</name>
    <dbReference type="NCBI Taxonomy" id="1685480"/>
    <lineage>
        <taxon>Eukaryota</taxon>
        <taxon>Viridiplantae</taxon>
        <taxon>Streptophyta</taxon>
        <taxon>Embryophyta</taxon>
        <taxon>Tracheophyta</taxon>
        <taxon>Spermatophyta</taxon>
        <taxon>Magnoliopsida</taxon>
        <taxon>eudicotyledons</taxon>
        <taxon>Gunneridae</taxon>
        <taxon>Pentapetalae</taxon>
        <taxon>rosids</taxon>
        <taxon>malvids</taxon>
        <taxon>Brassicales</taxon>
        <taxon>Brassicaceae</taxon>
        <taxon>Coluteocarpeae</taxon>
        <taxon>Microthlaspi</taxon>
    </lineage>
</organism>
<dbReference type="Proteomes" id="UP000467841">
    <property type="component" value="Unassembled WGS sequence"/>
</dbReference>
<dbReference type="CDD" id="cd16454">
    <property type="entry name" value="RING-H2_PA-TM-RING"/>
    <property type="match status" value="1"/>
</dbReference>
<dbReference type="Pfam" id="PF13639">
    <property type="entry name" value="zf-RING_2"/>
    <property type="match status" value="1"/>
</dbReference>
<dbReference type="OrthoDB" id="982251at2759"/>
<name>A0A6D2IM59_9BRAS</name>
<keyword evidence="2 4" id="KW-0863">Zinc-finger</keyword>
<evidence type="ECO:0000256" key="3">
    <source>
        <dbReference type="ARBA" id="ARBA00022833"/>
    </source>
</evidence>
<evidence type="ECO:0000256" key="4">
    <source>
        <dbReference type="PROSITE-ProRule" id="PRU00175"/>
    </source>
</evidence>
<protein>
    <recommendedName>
        <fullName evidence="5">RING-type domain-containing protein</fullName>
    </recommendedName>
</protein>
<dbReference type="PROSITE" id="PS50089">
    <property type="entry name" value="ZF_RING_2"/>
    <property type="match status" value="1"/>
</dbReference>
<keyword evidence="1" id="KW-0479">Metal-binding</keyword>
<evidence type="ECO:0000256" key="2">
    <source>
        <dbReference type="ARBA" id="ARBA00022771"/>
    </source>
</evidence>
<feature type="domain" description="RING-type" evidence="5">
    <location>
        <begin position="88"/>
        <end position="129"/>
    </location>
</feature>
<keyword evidence="3" id="KW-0862">Zinc</keyword>
<dbReference type="InterPro" id="IPR001841">
    <property type="entry name" value="Znf_RING"/>
</dbReference>
<dbReference type="PANTHER" id="PTHR45931">
    <property type="entry name" value="SI:CH211-59O9.10"/>
    <property type="match status" value="1"/>
</dbReference>
<dbReference type="InterPro" id="IPR013083">
    <property type="entry name" value="Znf_RING/FYVE/PHD"/>
</dbReference>
<dbReference type="PANTHER" id="PTHR45931:SF13">
    <property type="entry name" value="GENOME ASSEMBLY, CHROMOSOME: A05"/>
    <property type="match status" value="1"/>
</dbReference>
<comment type="caution">
    <text evidence="6">The sequence shown here is derived from an EMBL/GenBank/DDBJ whole genome shotgun (WGS) entry which is preliminary data.</text>
</comment>
<dbReference type="GO" id="GO:0005634">
    <property type="term" value="C:nucleus"/>
    <property type="evidence" value="ECO:0007669"/>
    <property type="project" value="TreeGrafter"/>
</dbReference>
<dbReference type="AlphaFoldDB" id="A0A6D2IM59"/>
<dbReference type="EMBL" id="CACVBM020001072">
    <property type="protein sequence ID" value="CAA7028689.1"/>
    <property type="molecule type" value="Genomic_DNA"/>
</dbReference>
<keyword evidence="7" id="KW-1185">Reference proteome</keyword>
<dbReference type="InterPro" id="IPR051834">
    <property type="entry name" value="RING_finger_E3_ligase"/>
</dbReference>
<gene>
    <name evidence="6" type="ORF">MERR_LOCUS15924</name>
</gene>
<sequence length="148" mass="17156">MEFFTDNVSFNHDEITIEDRRRRRAVASRRALEEANAIFDETDSIIEEIDSVYEITADIQFKPKPASKVEVESLSRKVYKKTSSSDMCTICLDEFKTGERVVTLPCGHEFDDRCILEWFATNHVCPLCRFQLPREDQVKRALEFGLGI</sequence>
<proteinExistence type="predicted"/>
<evidence type="ECO:0000259" key="5">
    <source>
        <dbReference type="PROSITE" id="PS50089"/>
    </source>
</evidence>
<dbReference type="SMART" id="SM00184">
    <property type="entry name" value="RING"/>
    <property type="match status" value="1"/>
</dbReference>
<dbReference type="GO" id="GO:0061630">
    <property type="term" value="F:ubiquitin protein ligase activity"/>
    <property type="evidence" value="ECO:0007669"/>
    <property type="project" value="TreeGrafter"/>
</dbReference>
<evidence type="ECO:0000313" key="7">
    <source>
        <dbReference type="Proteomes" id="UP000467841"/>
    </source>
</evidence>
<accession>A0A6D2IM59</accession>
<reference evidence="6" key="1">
    <citation type="submission" date="2020-01" db="EMBL/GenBank/DDBJ databases">
        <authorList>
            <person name="Mishra B."/>
        </authorList>
    </citation>
    <scope>NUCLEOTIDE SEQUENCE [LARGE SCALE GENOMIC DNA]</scope>
</reference>
<dbReference type="Gene3D" id="3.30.40.10">
    <property type="entry name" value="Zinc/RING finger domain, C3HC4 (zinc finger)"/>
    <property type="match status" value="1"/>
</dbReference>
<dbReference type="GO" id="GO:0008270">
    <property type="term" value="F:zinc ion binding"/>
    <property type="evidence" value="ECO:0007669"/>
    <property type="project" value="UniProtKB-KW"/>
</dbReference>